<dbReference type="KEGG" id="mpp:MICPUCDRAFT_54328"/>
<evidence type="ECO:0000313" key="1">
    <source>
        <dbReference type="EMBL" id="EEH51443.1"/>
    </source>
</evidence>
<keyword evidence="2" id="KW-1185">Reference proteome</keyword>
<dbReference type="AlphaFoldDB" id="C1N918"/>
<gene>
    <name evidence="1" type="ORF">MICPUCDRAFT_54328</name>
</gene>
<name>C1N918_MICPC</name>
<organism evidence="2">
    <name type="scientific">Micromonas pusilla (strain CCMP1545)</name>
    <name type="common">Picoplanktonic green alga</name>
    <dbReference type="NCBI Taxonomy" id="564608"/>
    <lineage>
        <taxon>Eukaryota</taxon>
        <taxon>Viridiplantae</taxon>
        <taxon>Chlorophyta</taxon>
        <taxon>Mamiellophyceae</taxon>
        <taxon>Mamiellales</taxon>
        <taxon>Mamiellaceae</taxon>
        <taxon>Micromonas</taxon>
    </lineage>
</organism>
<dbReference type="EMBL" id="GG663751">
    <property type="protein sequence ID" value="EEH51443.1"/>
    <property type="molecule type" value="Genomic_DNA"/>
</dbReference>
<reference evidence="1 2" key="1">
    <citation type="journal article" date="2009" name="Science">
        <title>Green evolution and dynamic adaptations revealed by genomes of the marine picoeukaryotes Micromonas.</title>
        <authorList>
            <person name="Worden A.Z."/>
            <person name="Lee J.H."/>
            <person name="Mock T."/>
            <person name="Rouze P."/>
            <person name="Simmons M.P."/>
            <person name="Aerts A.L."/>
            <person name="Allen A.E."/>
            <person name="Cuvelier M.L."/>
            <person name="Derelle E."/>
            <person name="Everett M.V."/>
            <person name="Foulon E."/>
            <person name="Grimwood J."/>
            <person name="Gundlach H."/>
            <person name="Henrissat B."/>
            <person name="Napoli C."/>
            <person name="McDonald S.M."/>
            <person name="Parker M.S."/>
            <person name="Rombauts S."/>
            <person name="Salamov A."/>
            <person name="Von Dassow P."/>
            <person name="Badger J.H."/>
            <person name="Coutinho P.M."/>
            <person name="Demir E."/>
            <person name="Dubchak I."/>
            <person name="Gentemann C."/>
            <person name="Eikrem W."/>
            <person name="Gready J.E."/>
            <person name="John U."/>
            <person name="Lanier W."/>
            <person name="Lindquist E.A."/>
            <person name="Lucas S."/>
            <person name="Mayer K.F."/>
            <person name="Moreau H."/>
            <person name="Not F."/>
            <person name="Otillar R."/>
            <person name="Panaud O."/>
            <person name="Pangilinan J."/>
            <person name="Paulsen I."/>
            <person name="Piegu B."/>
            <person name="Poliakov A."/>
            <person name="Robbens S."/>
            <person name="Schmutz J."/>
            <person name="Toulza E."/>
            <person name="Wyss T."/>
            <person name="Zelensky A."/>
            <person name="Zhou K."/>
            <person name="Armbrust E.V."/>
            <person name="Bhattacharya D."/>
            <person name="Goodenough U.W."/>
            <person name="Van de Peer Y."/>
            <person name="Grigoriev I.V."/>
        </authorList>
    </citation>
    <scope>NUCLEOTIDE SEQUENCE [LARGE SCALE GENOMIC DNA]</scope>
    <source>
        <strain evidence="1 2">CCMP1545</strain>
    </source>
</reference>
<dbReference type="Proteomes" id="UP000001876">
    <property type="component" value="Unassembled WGS sequence"/>
</dbReference>
<sequence length="156" mass="17377">MLIHIIICHYMLRFMYVSSRDLGSFDSALGARVGGARELVRAGVALRLKRSTFAPGSPLYFDAKAVADRRLGSFYGAIWGALAPLAQVWVLRRAPKFYEKHFEVMSFHTLLATTTATFPSSLAPAWMIEVGRLTFQARSPSHWSPYDRVGVVNADP</sequence>
<dbReference type="GeneID" id="9689979"/>
<proteinExistence type="predicted"/>
<protein>
    <submittedName>
        <fullName evidence="1">Predicted protein</fullName>
    </submittedName>
</protein>
<accession>C1N918</accession>
<evidence type="ECO:0000313" key="2">
    <source>
        <dbReference type="Proteomes" id="UP000001876"/>
    </source>
</evidence>
<dbReference type="RefSeq" id="XP_003064538.1">
    <property type="nucleotide sequence ID" value="XM_003064492.1"/>
</dbReference>